<proteinExistence type="predicted"/>
<keyword evidence="3" id="KW-1185">Reference proteome</keyword>
<evidence type="ECO:0000313" key="2">
    <source>
        <dbReference type="EMBL" id="KAE8168371.1"/>
    </source>
</evidence>
<name>A0A5N6VF37_ASPTM</name>
<dbReference type="AlphaFoldDB" id="A0A5N6VF37"/>
<evidence type="ECO:0000313" key="3">
    <source>
        <dbReference type="Proteomes" id="UP000326950"/>
    </source>
</evidence>
<feature type="compositionally biased region" description="Polar residues" evidence="1">
    <location>
        <begin position="45"/>
        <end position="58"/>
    </location>
</feature>
<dbReference type="Proteomes" id="UP000326950">
    <property type="component" value="Unassembled WGS sequence"/>
</dbReference>
<protein>
    <submittedName>
        <fullName evidence="2">Uncharacterized protein</fullName>
    </submittedName>
</protein>
<feature type="region of interest" description="Disordered" evidence="1">
    <location>
        <begin position="38"/>
        <end position="58"/>
    </location>
</feature>
<sequence>MPNNPHAHLSSHYVLLEEVPVTIAGKLFAIVFTNKKRNDPRAAKMSSSTSRALETPRS</sequence>
<reference evidence="2 3" key="1">
    <citation type="submission" date="2019-04" db="EMBL/GenBank/DDBJ databases">
        <title>Friends and foes A comparative genomics study of 23 Aspergillus species from section Flavi.</title>
        <authorList>
            <consortium name="DOE Joint Genome Institute"/>
            <person name="Kjaerbolling I."/>
            <person name="Vesth T."/>
            <person name="Frisvad J.C."/>
            <person name="Nybo J.L."/>
            <person name="Theobald S."/>
            <person name="Kildgaard S."/>
            <person name="Isbrandt T."/>
            <person name="Kuo A."/>
            <person name="Sato A."/>
            <person name="Lyhne E.K."/>
            <person name="Kogle M.E."/>
            <person name="Wiebenga A."/>
            <person name="Kun R.S."/>
            <person name="Lubbers R.J."/>
            <person name="Makela M.R."/>
            <person name="Barry K."/>
            <person name="Chovatia M."/>
            <person name="Clum A."/>
            <person name="Daum C."/>
            <person name="Haridas S."/>
            <person name="He G."/>
            <person name="LaButti K."/>
            <person name="Lipzen A."/>
            <person name="Mondo S."/>
            <person name="Riley R."/>
            <person name="Salamov A."/>
            <person name="Simmons B.A."/>
            <person name="Magnuson J.K."/>
            <person name="Henrissat B."/>
            <person name="Mortensen U.H."/>
            <person name="Larsen T.O."/>
            <person name="Devries R.P."/>
            <person name="Grigoriev I.V."/>
            <person name="Machida M."/>
            <person name="Baker S.E."/>
            <person name="Andersen M.R."/>
        </authorList>
    </citation>
    <scope>NUCLEOTIDE SEQUENCE [LARGE SCALE GENOMIC DNA]</scope>
    <source>
        <strain evidence="2 3">CBS 117626</strain>
    </source>
</reference>
<gene>
    <name evidence="2" type="ORF">BDV40DRAFT_251888</name>
</gene>
<evidence type="ECO:0000256" key="1">
    <source>
        <dbReference type="SAM" id="MobiDB-lite"/>
    </source>
</evidence>
<organism evidence="2 3">
    <name type="scientific">Aspergillus tamarii</name>
    <dbReference type="NCBI Taxonomy" id="41984"/>
    <lineage>
        <taxon>Eukaryota</taxon>
        <taxon>Fungi</taxon>
        <taxon>Dikarya</taxon>
        <taxon>Ascomycota</taxon>
        <taxon>Pezizomycotina</taxon>
        <taxon>Eurotiomycetes</taxon>
        <taxon>Eurotiomycetidae</taxon>
        <taxon>Eurotiales</taxon>
        <taxon>Aspergillaceae</taxon>
        <taxon>Aspergillus</taxon>
        <taxon>Aspergillus subgen. Circumdati</taxon>
    </lineage>
</organism>
<dbReference type="EMBL" id="ML738586">
    <property type="protein sequence ID" value="KAE8168371.1"/>
    <property type="molecule type" value="Genomic_DNA"/>
</dbReference>
<accession>A0A5N6VF37</accession>